<accession>A0A2M9A5W9</accession>
<organism evidence="1 2">
    <name type="scientific">Hallerella succinigenes</name>
    <dbReference type="NCBI Taxonomy" id="1896222"/>
    <lineage>
        <taxon>Bacteria</taxon>
        <taxon>Pseudomonadati</taxon>
        <taxon>Fibrobacterota</taxon>
        <taxon>Fibrobacteria</taxon>
        <taxon>Fibrobacterales</taxon>
        <taxon>Fibrobacteraceae</taxon>
        <taxon>Hallerella</taxon>
    </lineage>
</organism>
<comment type="caution">
    <text evidence="1">The sequence shown here is derived from an EMBL/GenBank/DDBJ whole genome shotgun (WGS) entry which is preliminary data.</text>
</comment>
<evidence type="ECO:0000313" key="1">
    <source>
        <dbReference type="EMBL" id="PJJ41110.1"/>
    </source>
</evidence>
<name>A0A2M9A5W9_9BACT</name>
<reference evidence="1 2" key="1">
    <citation type="submission" date="2017-11" db="EMBL/GenBank/DDBJ databases">
        <title>Animal gut microbial communities from fecal samples from Wisconsin, USA.</title>
        <authorList>
            <person name="Neumann A."/>
        </authorList>
    </citation>
    <scope>NUCLEOTIDE SEQUENCE [LARGE SCALE GENOMIC DNA]</scope>
    <source>
        <strain evidence="1 2">UWS3</strain>
    </source>
</reference>
<protein>
    <submittedName>
        <fullName evidence="1">Uncharacterized protein</fullName>
    </submittedName>
</protein>
<dbReference type="EMBL" id="PGEX01000001">
    <property type="protein sequence ID" value="PJJ41110.1"/>
    <property type="molecule type" value="Genomic_DNA"/>
</dbReference>
<evidence type="ECO:0000313" key="2">
    <source>
        <dbReference type="Proteomes" id="UP000231134"/>
    </source>
</evidence>
<dbReference type="AlphaFoldDB" id="A0A2M9A5W9"/>
<keyword evidence="2" id="KW-1185">Reference proteome</keyword>
<dbReference type="Proteomes" id="UP000231134">
    <property type="component" value="Unassembled WGS sequence"/>
</dbReference>
<gene>
    <name evidence="1" type="ORF">BGX16_1066</name>
</gene>
<sequence length="75" mass="8774">MYMKTAQKNTCFNNRLVAAFSRYTPSGFESFRHRIADQLALQGYELSEEDDETLLSYYRHGENETYVLAAFGYEN</sequence>
<proteinExistence type="predicted"/>